<dbReference type="InterPro" id="IPR016024">
    <property type="entry name" value="ARM-type_fold"/>
</dbReference>
<dbReference type="SUPFAM" id="SSF48371">
    <property type="entry name" value="ARM repeat"/>
    <property type="match status" value="2"/>
</dbReference>
<evidence type="ECO:0000256" key="3">
    <source>
        <dbReference type="SAM" id="MobiDB-lite"/>
    </source>
</evidence>
<dbReference type="GO" id="GO:0008104">
    <property type="term" value="P:intracellular protein localization"/>
    <property type="evidence" value="ECO:0007669"/>
    <property type="project" value="TreeGrafter"/>
</dbReference>
<name>A0A8S2CKP0_9BILA</name>
<feature type="compositionally biased region" description="Low complexity" evidence="3">
    <location>
        <begin position="2170"/>
        <end position="2186"/>
    </location>
</feature>
<dbReference type="EMBL" id="CAJOBA010000077">
    <property type="protein sequence ID" value="CAF3501610.1"/>
    <property type="molecule type" value="Genomic_DNA"/>
</dbReference>
<feature type="compositionally biased region" description="Acidic residues" evidence="3">
    <location>
        <begin position="1322"/>
        <end position="1340"/>
    </location>
</feature>
<feature type="region of interest" description="Disordered" evidence="3">
    <location>
        <begin position="2169"/>
        <end position="2195"/>
    </location>
</feature>
<dbReference type="GO" id="GO:0016020">
    <property type="term" value="C:membrane"/>
    <property type="evidence" value="ECO:0007669"/>
    <property type="project" value="TreeGrafter"/>
</dbReference>
<dbReference type="PANTHER" id="PTHR21663">
    <property type="entry name" value="HYPOTHETICAL HEAT DOMAIN-CONTAINING"/>
    <property type="match status" value="1"/>
</dbReference>
<dbReference type="GO" id="GO:0030139">
    <property type="term" value="C:endocytic vesicle"/>
    <property type="evidence" value="ECO:0007669"/>
    <property type="project" value="TreeGrafter"/>
</dbReference>
<protein>
    <recommendedName>
        <fullName evidence="7">HEAT repeat-containing protein 5B</fullName>
    </recommendedName>
</protein>
<sequence>MLELAQSLVLNEDALNSLPEKKRPVFIYEWLCFLNKVLVAAHKNDIRECQPKIVEQLLQQINYGPGPPIRTLIGKNLANLFSVGDTFPLFNTINKCNDILKLKDDNMTNAKLATVVVIGALYERLGRLVGRSYEETVHLLLRTLKSTESQMRIEIMFTFEKIVNGLGSAGSTTQKEIYRAAKSSVCDRSMPVRSAAAMCLIALINQNNFMYTTDLDNNVLLGFRALDGSNYDVRCSVAKYLAALLATSQNPPLSNMNQSSQKANSNTNSIRRAKTEDILNYLAGGFLRGGVGFLKSNTTERIKGPTAVQREIRIGVTHTYVELARYLGTSWLEKNLSLFIDHVLELAGNPRSSTSHVDSVYSRKCITFILRSVIGSMLGEKAQFAAAKELCSIITRYITQQQLSVTAVTSTTTTSNSGIIDSTSTSLNSSTTSSNQSPSTTGSMVQSMNDSTVSLPSSEYTQHILICALQELSSLIQSLGTSASLLLHDSCNGLIDTLLLVLLNSSHAVRLSSAWCLRSITTALPSLMTPLIDRCLDKMYKLIKITTSANSDALSGYGLALQSLLGSVYLCPLGIPSQRGKLIFDFADDLLRTTTTTSAIQQQALVPRIIIQRTHTGWHLLASCCTLGQQFIKKFIPCLLLLWRNVFPRSAQDFEQEKLRGDIFTWQLSFNQRSGALCSMISFLLNCSAINVSQQQQQQTFTEAENIVNDDLLKRMLNPVDNAAQMLSHLPNLVKQYGPQLKASTAMFRLRLYELLLLIPVKFFEQHFNVLLRELVAEFTLTDNSANTTTSLLRSVCHDNDSVLLGNWLQETDYQTIEEQLQPNSASGSGALEHDETYLYRRVNPMNTNSLTNSSIISSNIINLLRTTTNENINYSRPVELNVPGPLPLGVAVIDASILLYGTMFVRVPNKHRLQMLQHFGDCIKQSKAQRQEAVQVNIFTAVLTALKCLAETKSSLDDENVRKSACNLVLQTLSNNNPILRCAAGEALGRLTQVVGDGRFVAEIAQFCFDRLKEYRDIPSRTGYSLALGCLHRYVGGIGAGQHLNLSVSILLALAQDCSAPIVQVWSLHALALIADCGGQMFRGYVEPTLALILHLLLSVPSSQIDVFQCCGRLLGALIITIGPELQANTNYISILRSSCLTSSTLLQMHIDPIVQAEAIQSLQQLHLFAPRHVNLSTLVPELIKALKSRDLSLRRACVSCLRQLSQREAKEVSEHAKVFMKESSTTTGTLSEFHSLEELLFSMLDTETDSKLCSNVQDTLVCMLQALGENNLSHWLSLCKDVLAATTETSNPTLSEPEQPSQSSSSQSTIRPSKNVTNGDNDDEDNFDLNEDDSEDYTDTGGEERLHTSKQNFRRATSSAKWPTKVFASECIQKLIRCCETSTQLNASFHFDMIMAKERIKKHQNEDYLILHINNLVTFSFMASTSTSDQLRLSGLSLLKIIILKFSNVQEDQELPDHVILEQYQAQVGAALRPAFSADTPSHVTAKACDVCSTWISSGVAHDINDLRRVYQLLVSSLQKFTSTTKITQQQPSTTKNPNNSETMIYSENALTIENLAVLKAWADVYNEAMKQEHRTNKKQDSNLLMLVQPELNVLIHHWLAALTDYAILTLPSEFGGQITDENNSNNSTMGGTFYSAESMDIARIIYKHNWSAIMQATTLWLCEHHYELDILPANQKLLGFRQMYNSSKSIEQDDNNGQQGNKTTNKIKFLPTTNNNNNSNSNKIRTFPDKKQDMFAMLLGCCIEALSISLTDQTMETTDSIMNSVINLLNSKIACEQINKAILIELINVLHRLYFVRTDLATHLRILQIIDQIFHLVPMCSKIETTEDKLVPGESFLFASLELIICVLLSYYPDVGGNLQLGPLFQMKTVKLLNNNNGNNYQYNELLISTLTLLTEIVALCSNDEALLSIIPIVLYLLLSTACVLITLKVETNDHVFSIITQLLNNTCSTNMNSDDEQLTSILRCAVITIINYRTDLKTKQIDDGGYFVQCMTSLITHSSSLDLLVPKNIFELCLNFYKDAFTEEMYQSRLRTLKSLNILFQYSNLHIRCLFIQEFAPSLFIQLSKMQKTNLNEQQQQITIEILKIIETLFTIVDSTHRLRLASIIIPLFISVLPSNIDDKSSTNNKDLISYSLERIQCLVPLYSNEFRQILQVIPELRTKLESSIKRQQQQKQENETNQQQRSTALNGGTGTQYGHIQLAPTIQLRIDFSNFKS</sequence>
<dbReference type="Gene3D" id="1.25.10.10">
    <property type="entry name" value="Leucine-rich Repeat Variant"/>
    <property type="match status" value="2"/>
</dbReference>
<keyword evidence="2" id="KW-0677">Repeat</keyword>
<reference evidence="4" key="1">
    <citation type="submission" date="2021-02" db="EMBL/GenBank/DDBJ databases">
        <authorList>
            <person name="Nowell W R."/>
        </authorList>
    </citation>
    <scope>NUCLEOTIDE SEQUENCE</scope>
</reference>
<evidence type="ECO:0000256" key="2">
    <source>
        <dbReference type="ARBA" id="ARBA00022737"/>
    </source>
</evidence>
<dbReference type="GO" id="GO:0005794">
    <property type="term" value="C:Golgi apparatus"/>
    <property type="evidence" value="ECO:0007669"/>
    <property type="project" value="TreeGrafter"/>
</dbReference>
<dbReference type="InterPro" id="IPR046837">
    <property type="entry name" value="Laa1/Sip1/HEATR5-like_HEAT"/>
</dbReference>
<dbReference type="InterPro" id="IPR040108">
    <property type="entry name" value="Laa1/Sip1/HEATR5"/>
</dbReference>
<dbReference type="GO" id="GO:0005829">
    <property type="term" value="C:cytosol"/>
    <property type="evidence" value="ECO:0007669"/>
    <property type="project" value="GOC"/>
</dbReference>
<feature type="region of interest" description="Disordered" evidence="3">
    <location>
        <begin position="422"/>
        <end position="452"/>
    </location>
</feature>
<evidence type="ECO:0008006" key="7">
    <source>
        <dbReference type="Google" id="ProtNLM"/>
    </source>
</evidence>
<dbReference type="PANTHER" id="PTHR21663:SF0">
    <property type="entry name" value="HEAT REPEAT-CONTAINING PROTEIN 5B"/>
    <property type="match status" value="1"/>
</dbReference>
<dbReference type="GO" id="GO:0042147">
    <property type="term" value="P:retrograde transport, endosome to Golgi"/>
    <property type="evidence" value="ECO:0007669"/>
    <property type="project" value="TreeGrafter"/>
</dbReference>
<feature type="compositionally biased region" description="Low complexity" evidence="3">
    <location>
        <begin position="422"/>
        <end position="443"/>
    </location>
</feature>
<organism evidence="4 6">
    <name type="scientific">Didymodactylos carnosus</name>
    <dbReference type="NCBI Taxonomy" id="1234261"/>
    <lineage>
        <taxon>Eukaryota</taxon>
        <taxon>Metazoa</taxon>
        <taxon>Spiralia</taxon>
        <taxon>Gnathifera</taxon>
        <taxon>Rotifera</taxon>
        <taxon>Eurotatoria</taxon>
        <taxon>Bdelloidea</taxon>
        <taxon>Philodinida</taxon>
        <taxon>Philodinidae</taxon>
        <taxon>Didymodactylos</taxon>
    </lineage>
</organism>
<proteinExistence type="inferred from homology"/>
<evidence type="ECO:0000313" key="4">
    <source>
        <dbReference type="EMBL" id="CAF0727466.1"/>
    </source>
</evidence>
<feature type="compositionally biased region" description="Low complexity" evidence="3">
    <location>
        <begin position="1297"/>
        <end position="1310"/>
    </location>
</feature>
<comment type="caution">
    <text evidence="4">The sequence shown here is derived from an EMBL/GenBank/DDBJ whole genome shotgun (WGS) entry which is preliminary data.</text>
</comment>
<feature type="region of interest" description="Disordered" evidence="3">
    <location>
        <begin position="1291"/>
        <end position="1356"/>
    </location>
</feature>
<evidence type="ECO:0000256" key="1">
    <source>
        <dbReference type="ARBA" id="ARBA00008304"/>
    </source>
</evidence>
<dbReference type="InterPro" id="IPR011989">
    <property type="entry name" value="ARM-like"/>
</dbReference>
<dbReference type="Pfam" id="PF25468">
    <property type="entry name" value="HEAT_HEATR5A"/>
    <property type="match status" value="2"/>
</dbReference>
<dbReference type="Pfam" id="PF20210">
    <property type="entry name" value="Laa1_Sip1_HTR5"/>
    <property type="match status" value="1"/>
</dbReference>
<feature type="compositionally biased region" description="Polar residues" evidence="3">
    <location>
        <begin position="1311"/>
        <end position="1321"/>
    </location>
</feature>
<accession>A0A8S2CKP0</accession>
<feature type="region of interest" description="Disordered" evidence="3">
    <location>
        <begin position="1692"/>
        <end position="1726"/>
    </location>
</feature>
<dbReference type="GO" id="GO:0006897">
    <property type="term" value="P:endocytosis"/>
    <property type="evidence" value="ECO:0007669"/>
    <property type="project" value="TreeGrafter"/>
</dbReference>
<comment type="similarity">
    <text evidence="1">Belongs to the HEATR5 family.</text>
</comment>
<feature type="compositionally biased region" description="Polar residues" evidence="3">
    <location>
        <begin position="1692"/>
        <end position="1709"/>
    </location>
</feature>
<dbReference type="EMBL" id="CAJNOK010000077">
    <property type="protein sequence ID" value="CAF0727466.1"/>
    <property type="molecule type" value="Genomic_DNA"/>
</dbReference>
<dbReference type="Proteomes" id="UP000677228">
    <property type="component" value="Unassembled WGS sequence"/>
</dbReference>
<evidence type="ECO:0000313" key="6">
    <source>
        <dbReference type="Proteomes" id="UP000677228"/>
    </source>
</evidence>
<evidence type="ECO:0000313" key="5">
    <source>
        <dbReference type="EMBL" id="CAF3501610.1"/>
    </source>
</evidence>
<dbReference type="FunFam" id="1.25.10.10:FF:000262">
    <property type="entry name" value="HEAT repeat-containing protein 5B"/>
    <property type="match status" value="1"/>
</dbReference>
<dbReference type="Proteomes" id="UP000682733">
    <property type="component" value="Unassembled WGS sequence"/>
</dbReference>
<gene>
    <name evidence="4" type="ORF">OVA965_LOCUS545</name>
    <name evidence="5" type="ORF">TMI583_LOCUS545</name>
</gene>